<keyword evidence="4" id="KW-1185">Reference proteome</keyword>
<evidence type="ECO:0000256" key="2">
    <source>
        <dbReference type="SAM" id="Phobius"/>
    </source>
</evidence>
<evidence type="ECO:0000313" key="3">
    <source>
        <dbReference type="EMBL" id="TQL75707.1"/>
    </source>
</evidence>
<protein>
    <submittedName>
        <fullName evidence="3">Uncharacterized protein</fullName>
    </submittedName>
</protein>
<dbReference type="Proteomes" id="UP000317043">
    <property type="component" value="Unassembled WGS sequence"/>
</dbReference>
<proteinExistence type="predicted"/>
<evidence type="ECO:0000313" key="4">
    <source>
        <dbReference type="Proteomes" id="UP000317043"/>
    </source>
</evidence>
<keyword evidence="2" id="KW-0812">Transmembrane</keyword>
<keyword evidence="2" id="KW-1133">Transmembrane helix</keyword>
<organism evidence="3 4">
    <name type="scientific">Stackebrandtia endophytica</name>
    <dbReference type="NCBI Taxonomy" id="1496996"/>
    <lineage>
        <taxon>Bacteria</taxon>
        <taxon>Bacillati</taxon>
        <taxon>Actinomycetota</taxon>
        <taxon>Actinomycetes</taxon>
        <taxon>Glycomycetales</taxon>
        <taxon>Glycomycetaceae</taxon>
        <taxon>Stackebrandtia</taxon>
    </lineage>
</organism>
<reference evidence="3 4" key="1">
    <citation type="submission" date="2019-06" db="EMBL/GenBank/DDBJ databases">
        <title>Sequencing the genomes of 1000 actinobacteria strains.</title>
        <authorList>
            <person name="Klenk H.-P."/>
        </authorList>
    </citation>
    <scope>NUCLEOTIDE SEQUENCE [LARGE SCALE GENOMIC DNA]</scope>
    <source>
        <strain evidence="3 4">DSM 45928</strain>
    </source>
</reference>
<accession>A0A543AT02</accession>
<evidence type="ECO:0000256" key="1">
    <source>
        <dbReference type="SAM" id="MobiDB-lite"/>
    </source>
</evidence>
<dbReference type="AlphaFoldDB" id="A0A543AT02"/>
<dbReference type="InParanoid" id="A0A543AT02"/>
<keyword evidence="2" id="KW-0472">Membrane</keyword>
<comment type="caution">
    <text evidence="3">The sequence shown here is derived from an EMBL/GenBank/DDBJ whole genome shotgun (WGS) entry which is preliminary data.</text>
</comment>
<dbReference type="EMBL" id="VFOW01000001">
    <property type="protein sequence ID" value="TQL75707.1"/>
    <property type="molecule type" value="Genomic_DNA"/>
</dbReference>
<feature type="transmembrane region" description="Helical" evidence="2">
    <location>
        <begin position="78"/>
        <end position="97"/>
    </location>
</feature>
<name>A0A543AT02_9ACTN</name>
<sequence>MARRDVAGVDALPVVTTIDNVADMSDREYTGPPSTLPPPRGWRVNEVIGVAPPRKLPTQDREAIHAQRLRARTITQGMGILFASLMFVVLLVVLIRAL</sequence>
<feature type="region of interest" description="Disordered" evidence="1">
    <location>
        <begin position="23"/>
        <end position="43"/>
    </location>
</feature>
<gene>
    <name evidence="3" type="ORF">FB566_1219</name>
</gene>